<accession>A0A8C4QDJ5</accession>
<dbReference type="GeneTree" id="ENSGT00940000169647"/>
<feature type="region of interest" description="Disordered" evidence="3">
    <location>
        <begin position="1"/>
        <end position="45"/>
    </location>
</feature>
<feature type="compositionally biased region" description="Polar residues" evidence="3">
    <location>
        <begin position="431"/>
        <end position="440"/>
    </location>
</feature>
<dbReference type="GO" id="GO:0000390">
    <property type="term" value="P:spliceosomal complex disassembly"/>
    <property type="evidence" value="ECO:0007669"/>
    <property type="project" value="InterPro"/>
</dbReference>
<dbReference type="GO" id="GO:0071008">
    <property type="term" value="C:U2-type post-mRNA release spliceosomal complex"/>
    <property type="evidence" value="ECO:0007669"/>
    <property type="project" value="InterPro"/>
</dbReference>
<evidence type="ECO:0000313" key="4">
    <source>
        <dbReference type="Ensembl" id="ENSEBUP00000013428.1"/>
    </source>
</evidence>
<keyword evidence="2" id="KW-0539">Nucleus</keyword>
<name>A0A8C4QDJ5_EPTBU</name>
<proteinExistence type="predicted"/>
<feature type="region of interest" description="Disordered" evidence="3">
    <location>
        <begin position="149"/>
        <end position="212"/>
    </location>
</feature>
<dbReference type="GO" id="GO:0003677">
    <property type="term" value="F:DNA binding"/>
    <property type="evidence" value="ECO:0007669"/>
    <property type="project" value="InterPro"/>
</dbReference>
<evidence type="ECO:0000256" key="3">
    <source>
        <dbReference type="SAM" id="MobiDB-lite"/>
    </source>
</evidence>
<reference evidence="4" key="2">
    <citation type="submission" date="2025-09" db="UniProtKB">
        <authorList>
            <consortium name="Ensembl"/>
        </authorList>
    </citation>
    <scope>IDENTIFICATION</scope>
</reference>
<feature type="compositionally biased region" description="Acidic residues" evidence="3">
    <location>
        <begin position="289"/>
        <end position="298"/>
    </location>
</feature>
<feature type="region of interest" description="Disordered" evidence="3">
    <location>
        <begin position="420"/>
        <end position="440"/>
    </location>
</feature>
<dbReference type="InterPro" id="IPR012890">
    <property type="entry name" value="GCFC2-like"/>
</dbReference>
<evidence type="ECO:0000256" key="2">
    <source>
        <dbReference type="ARBA" id="ARBA00023242"/>
    </source>
</evidence>
<organism evidence="4 5">
    <name type="scientific">Eptatretus burgeri</name>
    <name type="common">Inshore hagfish</name>
    <dbReference type="NCBI Taxonomy" id="7764"/>
    <lineage>
        <taxon>Eukaryota</taxon>
        <taxon>Metazoa</taxon>
        <taxon>Chordata</taxon>
        <taxon>Craniata</taxon>
        <taxon>Vertebrata</taxon>
        <taxon>Cyclostomata</taxon>
        <taxon>Myxini</taxon>
        <taxon>Myxiniformes</taxon>
        <taxon>Myxinidae</taxon>
        <taxon>Eptatretinae</taxon>
        <taxon>Eptatretus</taxon>
    </lineage>
</organism>
<dbReference type="PANTHER" id="PTHR12214">
    <property type="entry name" value="GC-RICH SEQUENCE DNA-BINDING FACTOR"/>
    <property type="match status" value="1"/>
</dbReference>
<keyword evidence="5" id="KW-1185">Reference proteome</keyword>
<dbReference type="Ensembl" id="ENSEBUT00000014004.1">
    <property type="protein sequence ID" value="ENSEBUP00000013428.1"/>
    <property type="gene ID" value="ENSEBUG00000008479.1"/>
</dbReference>
<dbReference type="InterPro" id="IPR028211">
    <property type="entry name" value="Ntr2"/>
</dbReference>
<feature type="region of interest" description="Disordered" evidence="3">
    <location>
        <begin position="242"/>
        <end position="316"/>
    </location>
</feature>
<feature type="compositionally biased region" description="Basic and acidic residues" evidence="3">
    <location>
        <begin position="202"/>
        <end position="212"/>
    </location>
</feature>
<dbReference type="PANTHER" id="PTHR12214:SF0">
    <property type="entry name" value="LD29489P"/>
    <property type="match status" value="1"/>
</dbReference>
<feature type="compositionally biased region" description="Polar residues" evidence="3">
    <location>
        <begin position="267"/>
        <end position="280"/>
    </location>
</feature>
<evidence type="ECO:0000313" key="5">
    <source>
        <dbReference type="Proteomes" id="UP000694388"/>
    </source>
</evidence>
<dbReference type="Proteomes" id="UP000694388">
    <property type="component" value="Unplaced"/>
</dbReference>
<protein>
    <submittedName>
        <fullName evidence="4">Uncharacterized protein</fullName>
    </submittedName>
</protein>
<feature type="compositionally biased region" description="Basic and acidic residues" evidence="3">
    <location>
        <begin position="154"/>
        <end position="164"/>
    </location>
</feature>
<sequence length="440" mass="47516">MFKKRNRNFRRRNVSEEDERTDEANTNTVPVESANEVAGEPTERKEKVEIKQTFVVTVTNEDIVKSGPGKGQGVGVGVGVVGVGGGGGCGGKGDVEDGGENQEKKKGPRSAASLLSFCDEEDEGEVIHVKKPTLSRKLAKKLKQEYLQDSQRYTQDKGPNKEGNAEDWVEGSAVSQHGVQPSLGPTILGKEVEMEVDNDSGEDGKEISQKMRSEATLRPFSFLSSLKPGEIPDARFIHEARKRRQLAREQGGVAYGPAPSFIPLESGGSTARRTGNNPALQSRLVRDSDGDDDEDEDEGASRGKDLTGDGGESGCDGVCGGRRIAMRGLRTRTQRQAIAEEIGIEDSDDERLDLEHGQDDDVRTWEQGQLQKAIGLVSVQQAAAPHDGGPFHEVYRGALPQPFAPIGPVYPQAVMLPSQHQTLSAEPPSLGQLTKSLQNK</sequence>
<comment type="subcellular location">
    <subcellularLocation>
        <location evidence="1">Nucleus</location>
    </subcellularLocation>
</comment>
<feature type="region of interest" description="Disordered" evidence="3">
    <location>
        <begin position="85"/>
        <end position="111"/>
    </location>
</feature>
<dbReference type="Pfam" id="PF15458">
    <property type="entry name" value="NTR2"/>
    <property type="match status" value="1"/>
</dbReference>
<dbReference type="AlphaFoldDB" id="A0A8C4QDJ5"/>
<reference evidence="4" key="1">
    <citation type="submission" date="2025-08" db="UniProtKB">
        <authorList>
            <consortium name="Ensembl"/>
        </authorList>
    </citation>
    <scope>IDENTIFICATION</scope>
</reference>
<feature type="compositionally biased region" description="Basic residues" evidence="3">
    <location>
        <begin position="1"/>
        <end position="12"/>
    </location>
</feature>
<evidence type="ECO:0000256" key="1">
    <source>
        <dbReference type="ARBA" id="ARBA00004123"/>
    </source>
</evidence>